<accession>A0ABW5E2E0</accession>
<dbReference type="EC" id="2.7.13.3" evidence="4"/>
<dbReference type="CDD" id="cd16917">
    <property type="entry name" value="HATPase_UhpB-NarQ-NarX-like"/>
    <property type="match status" value="1"/>
</dbReference>
<evidence type="ECO:0000256" key="8">
    <source>
        <dbReference type="ARBA" id="ARBA00022679"/>
    </source>
</evidence>
<feature type="domain" description="Histidine kinase" evidence="18">
    <location>
        <begin position="503"/>
        <end position="691"/>
    </location>
</feature>
<dbReference type="InterPro" id="IPR050482">
    <property type="entry name" value="Sensor_HK_TwoCompSys"/>
</dbReference>
<protein>
    <recommendedName>
        <fullName evidence="5">Oxygen sensor histidine kinase NreB</fullName>
        <ecNumber evidence="4">2.7.13.3</ecNumber>
    </recommendedName>
    <alternativeName>
        <fullName evidence="15">Nitrogen regulation protein B</fullName>
    </alternativeName>
</protein>
<evidence type="ECO:0000313" key="20">
    <source>
        <dbReference type="Proteomes" id="UP001597297"/>
    </source>
</evidence>
<keyword evidence="8" id="KW-0808">Transferase</keyword>
<dbReference type="SMART" id="SM00387">
    <property type="entry name" value="HATPase_c"/>
    <property type="match status" value="1"/>
</dbReference>
<reference evidence="20" key="1">
    <citation type="journal article" date="2019" name="Int. J. Syst. Evol. Microbiol.">
        <title>The Global Catalogue of Microorganisms (GCM) 10K type strain sequencing project: providing services to taxonomists for standard genome sequencing and annotation.</title>
        <authorList>
            <consortium name="The Broad Institute Genomics Platform"/>
            <consortium name="The Broad Institute Genome Sequencing Center for Infectious Disease"/>
            <person name="Wu L."/>
            <person name="Ma J."/>
        </authorList>
    </citation>
    <scope>NUCLEOTIDE SEQUENCE [LARGE SCALE GENOMIC DNA]</scope>
    <source>
        <strain evidence="20">JCM 16545</strain>
    </source>
</reference>
<dbReference type="Pfam" id="PF02518">
    <property type="entry name" value="HATPase_c"/>
    <property type="match status" value="1"/>
</dbReference>
<dbReference type="Gene3D" id="3.30.565.10">
    <property type="entry name" value="Histidine kinase-like ATPase, C-terminal domain"/>
    <property type="match status" value="1"/>
</dbReference>
<evidence type="ECO:0000256" key="17">
    <source>
        <dbReference type="SAM" id="SignalP"/>
    </source>
</evidence>
<sequence length="704" mass="78950">MSDALCFGWCCGVWGFAALAAHAVAAEASYSDPLNPSEETEITRSRNVPFYQIPERIEKLASLITAENEVLKGLAPLKPAKQFDQFGYHSDYLPAVEGVPENPLWTLDFDSRVMTRRILGIVLVPAIDERSAELQGYAFPKRFRISSVNSRGKIERVYVDWTARDFPDPGMRPVVFKFPSQYAQVATDGLRSGLRLEVFSAEEDNGLEFFSLARVHLIRTNALHSPRAVNVSSSFESAPYWSAEYLSSPRHTLGMPLSSKLGSEGNLVWPLSVSRFEKPIVLRIEMHHKPEQLGWISLFPGKSPDGIDVPGYGFPQSIRFFRLQKKYDRNNYRRLPIEEHALLGNPGNNMVRVTDLGRRLDALEVELNDFPVYQGQAVLALGEIGLSFNGRNISKGCTVSLRHGDVEHIPDLSALVDGKVDGREVLPLPEWIDQLAAGKPHDARLAAFEAEHLRLSERWKHIRERSLMSLGVLLSLGILIFVYWMRRSKKMAQLRLRRQIHSDLHDEVGSNLGSISLMAEQLESLAKDQQIKEGLEDLSLLGREAYASLREVLWLVDQRTIRLPVLIQKLAERAERVLNHAELSIEIPEHCPDQVVSLNFKRHLIMFFKEVVHNCARHAHASKVHIAVSIMDTQLQLTVSDNGCGFDSSVPSSGWGLSNLKQRAKEMGGEMQLSSQPGKGTTTVLQFPLSALTDASSHSYRTSN</sequence>
<dbReference type="RefSeq" id="WP_377094537.1">
    <property type="nucleotide sequence ID" value="NZ_JBHSJM010000001.1"/>
</dbReference>
<comment type="function">
    <text evidence="14">Member of the two-component regulatory system NreB/NreC involved in the control of dissimilatory nitrate/nitrite reduction in response to oxygen. NreB functions as a direct oxygen sensor histidine kinase which is autophosphorylated, in the absence of oxygen, probably at the conserved histidine residue, and transfers its phosphate group probably to a conserved aspartate residue of NreC. NreB/NreC activates the expression of the nitrate (narGHJI) and nitrite (nir) reductase operons, as well as the putative nitrate transporter gene narT.</text>
</comment>
<keyword evidence="10 19" id="KW-0418">Kinase</keyword>
<feature type="signal peptide" evidence="17">
    <location>
        <begin position="1"/>
        <end position="25"/>
    </location>
</feature>
<evidence type="ECO:0000256" key="14">
    <source>
        <dbReference type="ARBA" id="ARBA00024827"/>
    </source>
</evidence>
<evidence type="ECO:0000256" key="13">
    <source>
        <dbReference type="ARBA" id="ARBA00023014"/>
    </source>
</evidence>
<dbReference type="SUPFAM" id="SSF55874">
    <property type="entry name" value="ATPase domain of HSP90 chaperone/DNA topoisomerase II/histidine kinase"/>
    <property type="match status" value="1"/>
</dbReference>
<keyword evidence="6" id="KW-0004">4Fe-4S</keyword>
<gene>
    <name evidence="19" type="ORF">ACFSQZ_08960</name>
</gene>
<keyword evidence="20" id="KW-1185">Reference proteome</keyword>
<dbReference type="PANTHER" id="PTHR24421">
    <property type="entry name" value="NITRATE/NITRITE SENSOR PROTEIN NARX-RELATED"/>
    <property type="match status" value="1"/>
</dbReference>
<evidence type="ECO:0000256" key="6">
    <source>
        <dbReference type="ARBA" id="ARBA00022485"/>
    </source>
</evidence>
<name>A0ABW5E2E0_9BACT</name>
<keyword evidence="13" id="KW-0411">Iron-sulfur</keyword>
<proteinExistence type="predicted"/>
<evidence type="ECO:0000256" key="3">
    <source>
        <dbReference type="ARBA" id="ARBA00004496"/>
    </source>
</evidence>
<evidence type="ECO:0000259" key="18">
    <source>
        <dbReference type="PROSITE" id="PS50109"/>
    </source>
</evidence>
<evidence type="ECO:0000256" key="15">
    <source>
        <dbReference type="ARBA" id="ARBA00030800"/>
    </source>
</evidence>
<dbReference type="EMBL" id="JBHUJC010000026">
    <property type="protein sequence ID" value="MFD2276594.1"/>
    <property type="molecule type" value="Genomic_DNA"/>
</dbReference>
<comment type="subcellular location">
    <subcellularLocation>
        <location evidence="3">Cytoplasm</location>
    </subcellularLocation>
</comment>
<dbReference type="InterPro" id="IPR003594">
    <property type="entry name" value="HATPase_dom"/>
</dbReference>
<evidence type="ECO:0000256" key="16">
    <source>
        <dbReference type="SAM" id="Phobius"/>
    </source>
</evidence>
<keyword evidence="17" id="KW-0732">Signal</keyword>
<evidence type="ECO:0000256" key="9">
    <source>
        <dbReference type="ARBA" id="ARBA00022723"/>
    </source>
</evidence>
<dbReference type="InterPro" id="IPR004358">
    <property type="entry name" value="Sig_transdc_His_kin-like_C"/>
</dbReference>
<dbReference type="GO" id="GO:0016301">
    <property type="term" value="F:kinase activity"/>
    <property type="evidence" value="ECO:0007669"/>
    <property type="project" value="UniProtKB-KW"/>
</dbReference>
<dbReference type="InterPro" id="IPR011712">
    <property type="entry name" value="Sig_transdc_His_kin_sub3_dim/P"/>
</dbReference>
<keyword evidence="12" id="KW-0902">Two-component regulatory system</keyword>
<comment type="cofactor">
    <cofactor evidence="2">
        <name>[4Fe-4S] cluster</name>
        <dbReference type="ChEBI" id="CHEBI:49883"/>
    </cofactor>
</comment>
<evidence type="ECO:0000256" key="2">
    <source>
        <dbReference type="ARBA" id="ARBA00001966"/>
    </source>
</evidence>
<evidence type="ECO:0000256" key="5">
    <source>
        <dbReference type="ARBA" id="ARBA00017322"/>
    </source>
</evidence>
<dbReference type="InterPro" id="IPR005467">
    <property type="entry name" value="His_kinase_dom"/>
</dbReference>
<dbReference type="PROSITE" id="PS50109">
    <property type="entry name" value="HIS_KIN"/>
    <property type="match status" value="1"/>
</dbReference>
<evidence type="ECO:0000256" key="4">
    <source>
        <dbReference type="ARBA" id="ARBA00012438"/>
    </source>
</evidence>
<dbReference type="Pfam" id="PF07730">
    <property type="entry name" value="HisKA_3"/>
    <property type="match status" value="1"/>
</dbReference>
<evidence type="ECO:0000256" key="10">
    <source>
        <dbReference type="ARBA" id="ARBA00022777"/>
    </source>
</evidence>
<evidence type="ECO:0000256" key="7">
    <source>
        <dbReference type="ARBA" id="ARBA00022490"/>
    </source>
</evidence>
<comment type="catalytic activity">
    <reaction evidence="1">
        <text>ATP + protein L-histidine = ADP + protein N-phospho-L-histidine.</text>
        <dbReference type="EC" id="2.7.13.3"/>
    </reaction>
</comment>
<keyword evidence="9" id="KW-0479">Metal-binding</keyword>
<dbReference type="Gene3D" id="1.20.5.1930">
    <property type="match status" value="1"/>
</dbReference>
<evidence type="ECO:0000256" key="12">
    <source>
        <dbReference type="ARBA" id="ARBA00023012"/>
    </source>
</evidence>
<comment type="caution">
    <text evidence="19">The sequence shown here is derived from an EMBL/GenBank/DDBJ whole genome shotgun (WGS) entry which is preliminary data.</text>
</comment>
<keyword evidence="16" id="KW-0472">Membrane</keyword>
<evidence type="ECO:0000313" key="19">
    <source>
        <dbReference type="EMBL" id="MFD2276594.1"/>
    </source>
</evidence>
<keyword evidence="7" id="KW-0963">Cytoplasm</keyword>
<feature type="chain" id="PRO_5046480063" description="Oxygen sensor histidine kinase NreB" evidence="17">
    <location>
        <begin position="26"/>
        <end position="704"/>
    </location>
</feature>
<feature type="transmembrane region" description="Helical" evidence="16">
    <location>
        <begin position="467"/>
        <end position="485"/>
    </location>
</feature>
<dbReference type="Proteomes" id="UP001597297">
    <property type="component" value="Unassembled WGS sequence"/>
</dbReference>
<evidence type="ECO:0000256" key="11">
    <source>
        <dbReference type="ARBA" id="ARBA00023004"/>
    </source>
</evidence>
<dbReference type="PRINTS" id="PR00344">
    <property type="entry name" value="BCTRLSENSOR"/>
</dbReference>
<organism evidence="19 20">
    <name type="scientific">Rubritalea spongiae</name>
    <dbReference type="NCBI Taxonomy" id="430797"/>
    <lineage>
        <taxon>Bacteria</taxon>
        <taxon>Pseudomonadati</taxon>
        <taxon>Verrucomicrobiota</taxon>
        <taxon>Verrucomicrobiia</taxon>
        <taxon>Verrucomicrobiales</taxon>
        <taxon>Rubritaleaceae</taxon>
        <taxon>Rubritalea</taxon>
    </lineage>
</organism>
<dbReference type="InterPro" id="IPR036890">
    <property type="entry name" value="HATPase_C_sf"/>
</dbReference>
<evidence type="ECO:0000256" key="1">
    <source>
        <dbReference type="ARBA" id="ARBA00000085"/>
    </source>
</evidence>
<keyword evidence="11" id="KW-0408">Iron</keyword>
<keyword evidence="16" id="KW-1133">Transmembrane helix</keyword>
<keyword evidence="16" id="KW-0812">Transmembrane</keyword>